<evidence type="ECO:0000256" key="3">
    <source>
        <dbReference type="ARBA" id="ARBA00023163"/>
    </source>
</evidence>
<evidence type="ECO:0000259" key="5">
    <source>
        <dbReference type="PROSITE" id="PS50932"/>
    </source>
</evidence>
<dbReference type="InterPro" id="IPR010982">
    <property type="entry name" value="Lambda_DNA-bd_dom_sf"/>
</dbReference>
<dbReference type="Pfam" id="PF00356">
    <property type="entry name" value="LacI"/>
    <property type="match status" value="1"/>
</dbReference>
<gene>
    <name evidence="6" type="ORF">E6H03_11530</name>
</gene>
<keyword evidence="3" id="KW-0804">Transcription</keyword>
<comment type="caution">
    <text evidence="6">The sequence shown here is derived from an EMBL/GenBank/DDBJ whole genome shotgun (WGS) entry which is preliminary data.</text>
</comment>
<dbReference type="InterPro" id="IPR028082">
    <property type="entry name" value="Peripla_BP_I"/>
</dbReference>
<dbReference type="SMART" id="SM00354">
    <property type="entry name" value="HTH_LACI"/>
    <property type="match status" value="1"/>
</dbReference>
<dbReference type="EMBL" id="VBAN01000388">
    <property type="protein sequence ID" value="TMI78758.1"/>
    <property type="molecule type" value="Genomic_DNA"/>
</dbReference>
<proteinExistence type="predicted"/>
<dbReference type="SUPFAM" id="SSF47413">
    <property type="entry name" value="lambda repressor-like DNA-binding domains"/>
    <property type="match status" value="1"/>
</dbReference>
<dbReference type="GO" id="GO:0003700">
    <property type="term" value="F:DNA-binding transcription factor activity"/>
    <property type="evidence" value="ECO:0007669"/>
    <property type="project" value="TreeGrafter"/>
</dbReference>
<dbReference type="Proteomes" id="UP000318093">
    <property type="component" value="Unassembled WGS sequence"/>
</dbReference>
<dbReference type="CDD" id="cd06267">
    <property type="entry name" value="PBP1_LacI_sugar_binding-like"/>
    <property type="match status" value="1"/>
</dbReference>
<dbReference type="Gene3D" id="3.40.50.2300">
    <property type="match status" value="2"/>
</dbReference>
<feature type="domain" description="HTH lacI-type" evidence="5">
    <location>
        <begin position="101"/>
        <end position="144"/>
    </location>
</feature>
<dbReference type="AlphaFoldDB" id="A0A537J5D3"/>
<reference evidence="6 7" key="1">
    <citation type="journal article" date="2019" name="Nat. Microbiol.">
        <title>Mediterranean grassland soil C-N compound turnover is dependent on rainfall and depth, and is mediated by genomically divergent microorganisms.</title>
        <authorList>
            <person name="Diamond S."/>
            <person name="Andeer P.F."/>
            <person name="Li Z."/>
            <person name="Crits-Christoph A."/>
            <person name="Burstein D."/>
            <person name="Anantharaman K."/>
            <person name="Lane K.R."/>
            <person name="Thomas B.C."/>
            <person name="Pan C."/>
            <person name="Northen T.R."/>
            <person name="Banfield J.F."/>
        </authorList>
    </citation>
    <scope>NUCLEOTIDE SEQUENCE [LARGE SCALE GENOMIC DNA]</scope>
    <source>
        <strain evidence="6">NP_6</strain>
    </source>
</reference>
<evidence type="ECO:0000313" key="6">
    <source>
        <dbReference type="EMBL" id="TMI78758.1"/>
    </source>
</evidence>
<evidence type="ECO:0000256" key="4">
    <source>
        <dbReference type="SAM" id="MobiDB-lite"/>
    </source>
</evidence>
<name>A0A537J5D3_9BACT</name>
<dbReference type="Pfam" id="PF13377">
    <property type="entry name" value="Peripla_BP_3"/>
    <property type="match status" value="1"/>
</dbReference>
<keyword evidence="1" id="KW-0805">Transcription regulation</keyword>
<dbReference type="Gene3D" id="1.10.260.40">
    <property type="entry name" value="lambda repressor-like DNA-binding domains"/>
    <property type="match status" value="1"/>
</dbReference>
<sequence>MTPAMPPPTTSTSVVSATGISRAGSATRPAWSIPAATATHLRMLPVCRPHPQERPAGRARRAATRPMLTTGRSGCQIDLTLPPFDGTIWTCHTSERTERRVSVPTASQALNGRARISDQTRKRVARVARRLRYAPHAAARRLILGRSNSAAMVPGSNMTGMFSDLFYRAVLAGVGGVFEEAGYRMLITPPLRSASQPPQFVEMASAREIDGVLVAGAVDGRWVKQTMDTGMPVVLLDNHLPGKPVPAVVNDNTGGAYSGTRHLAELGHTRIGFMGAAVDYPFGRETHDGYRRALTDAGLPVDPALEIIIPIDAERAREGAGALLSLADPPSAIFAVTDMLALGVTTAARERGLAIPADLSVVGMDDIDLAAVTNPPLTTVRIAKEAMGRRAARMLLDLIHGDDVDPRLVILPTELVVRGTTGGHR</sequence>
<keyword evidence="2" id="KW-0238">DNA-binding</keyword>
<dbReference type="GO" id="GO:0000976">
    <property type="term" value="F:transcription cis-regulatory region binding"/>
    <property type="evidence" value="ECO:0007669"/>
    <property type="project" value="TreeGrafter"/>
</dbReference>
<organism evidence="6 7">
    <name type="scientific">Candidatus Segetimicrobium genomatis</name>
    <dbReference type="NCBI Taxonomy" id="2569760"/>
    <lineage>
        <taxon>Bacteria</taxon>
        <taxon>Bacillati</taxon>
        <taxon>Candidatus Sysuimicrobiota</taxon>
        <taxon>Candidatus Sysuimicrobiia</taxon>
        <taxon>Candidatus Sysuimicrobiales</taxon>
        <taxon>Candidatus Segetimicrobiaceae</taxon>
        <taxon>Candidatus Segetimicrobium</taxon>
    </lineage>
</organism>
<accession>A0A537J5D3</accession>
<dbReference type="PANTHER" id="PTHR30146:SF109">
    <property type="entry name" value="HTH-TYPE TRANSCRIPTIONAL REGULATOR GALS"/>
    <property type="match status" value="1"/>
</dbReference>
<dbReference type="PANTHER" id="PTHR30146">
    <property type="entry name" value="LACI-RELATED TRANSCRIPTIONAL REPRESSOR"/>
    <property type="match status" value="1"/>
</dbReference>
<evidence type="ECO:0000256" key="1">
    <source>
        <dbReference type="ARBA" id="ARBA00023015"/>
    </source>
</evidence>
<feature type="region of interest" description="Disordered" evidence="4">
    <location>
        <begin position="1"/>
        <end position="27"/>
    </location>
</feature>
<dbReference type="SUPFAM" id="SSF53822">
    <property type="entry name" value="Periplasmic binding protein-like I"/>
    <property type="match status" value="1"/>
</dbReference>
<evidence type="ECO:0000313" key="7">
    <source>
        <dbReference type="Proteomes" id="UP000318093"/>
    </source>
</evidence>
<dbReference type="InterPro" id="IPR000843">
    <property type="entry name" value="HTH_LacI"/>
</dbReference>
<dbReference type="PROSITE" id="PS50932">
    <property type="entry name" value="HTH_LACI_2"/>
    <property type="match status" value="1"/>
</dbReference>
<evidence type="ECO:0000256" key="2">
    <source>
        <dbReference type="ARBA" id="ARBA00023125"/>
    </source>
</evidence>
<protein>
    <submittedName>
        <fullName evidence="6">LacI family transcriptional regulator</fullName>
    </submittedName>
</protein>
<dbReference type="InterPro" id="IPR046335">
    <property type="entry name" value="LacI/GalR-like_sensor"/>
</dbReference>